<dbReference type="InterPro" id="IPR023187">
    <property type="entry name" value="Tscrpt_reg_MarR-type_CS"/>
</dbReference>
<protein>
    <submittedName>
        <fullName evidence="5">DNA-binding transcriptional regulator, MarR family</fullName>
    </submittedName>
</protein>
<evidence type="ECO:0000259" key="4">
    <source>
        <dbReference type="PROSITE" id="PS50995"/>
    </source>
</evidence>
<proteinExistence type="predicted"/>
<dbReference type="STRING" id="235985.SAMN05414137_11527"/>
<dbReference type="Pfam" id="PF12802">
    <property type="entry name" value="MarR_2"/>
    <property type="match status" value="1"/>
</dbReference>
<dbReference type="InterPro" id="IPR036390">
    <property type="entry name" value="WH_DNA-bd_sf"/>
</dbReference>
<dbReference type="GO" id="GO:0003700">
    <property type="term" value="F:DNA-binding transcription factor activity"/>
    <property type="evidence" value="ECO:0007669"/>
    <property type="project" value="InterPro"/>
</dbReference>
<dbReference type="GO" id="GO:0003677">
    <property type="term" value="F:DNA binding"/>
    <property type="evidence" value="ECO:0007669"/>
    <property type="project" value="UniProtKB-KW"/>
</dbReference>
<dbReference type="Proteomes" id="UP000183015">
    <property type="component" value="Unassembled WGS sequence"/>
</dbReference>
<keyword evidence="3" id="KW-0804">Transcription</keyword>
<dbReference type="AlphaFoldDB" id="A0A1H7U2K3"/>
<dbReference type="PROSITE" id="PS01117">
    <property type="entry name" value="HTH_MARR_1"/>
    <property type="match status" value="1"/>
</dbReference>
<dbReference type="PANTHER" id="PTHR33164">
    <property type="entry name" value="TRANSCRIPTIONAL REGULATOR, MARR FAMILY"/>
    <property type="match status" value="1"/>
</dbReference>
<dbReference type="PANTHER" id="PTHR33164:SF43">
    <property type="entry name" value="HTH-TYPE TRANSCRIPTIONAL REPRESSOR YETL"/>
    <property type="match status" value="1"/>
</dbReference>
<feature type="domain" description="HTH marR-type" evidence="4">
    <location>
        <begin position="24"/>
        <end position="156"/>
    </location>
</feature>
<dbReference type="Gene3D" id="1.10.10.10">
    <property type="entry name" value="Winged helix-like DNA-binding domain superfamily/Winged helix DNA-binding domain"/>
    <property type="match status" value="1"/>
</dbReference>
<gene>
    <name evidence="5" type="ORF">SAMN05414137_11527</name>
</gene>
<evidence type="ECO:0000256" key="3">
    <source>
        <dbReference type="ARBA" id="ARBA00023163"/>
    </source>
</evidence>
<dbReference type="InterPro" id="IPR039422">
    <property type="entry name" value="MarR/SlyA-like"/>
</dbReference>
<evidence type="ECO:0000313" key="5">
    <source>
        <dbReference type="EMBL" id="SEL90896.1"/>
    </source>
</evidence>
<dbReference type="SUPFAM" id="SSF46785">
    <property type="entry name" value="Winged helix' DNA-binding domain"/>
    <property type="match status" value="1"/>
</dbReference>
<organism evidence="5 6">
    <name type="scientific">Streptacidiphilus jiangxiensis</name>
    <dbReference type="NCBI Taxonomy" id="235985"/>
    <lineage>
        <taxon>Bacteria</taxon>
        <taxon>Bacillati</taxon>
        <taxon>Actinomycetota</taxon>
        <taxon>Actinomycetes</taxon>
        <taxon>Kitasatosporales</taxon>
        <taxon>Streptomycetaceae</taxon>
        <taxon>Streptacidiphilus</taxon>
    </lineage>
</organism>
<dbReference type="EMBL" id="FOAZ01000015">
    <property type="protein sequence ID" value="SEL90896.1"/>
    <property type="molecule type" value="Genomic_DNA"/>
</dbReference>
<keyword evidence="6" id="KW-1185">Reference proteome</keyword>
<dbReference type="PRINTS" id="PR00598">
    <property type="entry name" value="HTHMARR"/>
</dbReference>
<dbReference type="GO" id="GO:0006950">
    <property type="term" value="P:response to stress"/>
    <property type="evidence" value="ECO:0007669"/>
    <property type="project" value="TreeGrafter"/>
</dbReference>
<reference evidence="6" key="1">
    <citation type="submission" date="2016-10" db="EMBL/GenBank/DDBJ databases">
        <authorList>
            <person name="Varghese N."/>
        </authorList>
    </citation>
    <scope>NUCLEOTIDE SEQUENCE [LARGE SCALE GENOMIC DNA]</scope>
    <source>
        <strain evidence="6">DSM 45096 / BCRC 16803 / CGMCC 4.1857 / CIP 109030 / JCM 12277 / KCTC 19219 / NBRC 100920 / 33214</strain>
    </source>
</reference>
<evidence type="ECO:0000313" key="6">
    <source>
        <dbReference type="Proteomes" id="UP000183015"/>
    </source>
</evidence>
<dbReference type="SMART" id="SM00347">
    <property type="entry name" value="HTH_MARR"/>
    <property type="match status" value="1"/>
</dbReference>
<dbReference type="PROSITE" id="PS50995">
    <property type="entry name" value="HTH_MARR_2"/>
    <property type="match status" value="1"/>
</dbReference>
<dbReference type="OrthoDB" id="3855106at2"/>
<accession>A0A1H7U2K3</accession>
<evidence type="ECO:0000256" key="2">
    <source>
        <dbReference type="ARBA" id="ARBA00023125"/>
    </source>
</evidence>
<dbReference type="InterPro" id="IPR000835">
    <property type="entry name" value="HTH_MarR-typ"/>
</dbReference>
<dbReference type="InterPro" id="IPR036388">
    <property type="entry name" value="WH-like_DNA-bd_sf"/>
</dbReference>
<dbReference type="eggNOG" id="COG1846">
    <property type="taxonomic scope" value="Bacteria"/>
</dbReference>
<name>A0A1H7U2K3_STRJI</name>
<evidence type="ECO:0000256" key="1">
    <source>
        <dbReference type="ARBA" id="ARBA00023015"/>
    </source>
</evidence>
<sequence>MRLFHARPLAVRLGPMDEHPAAQHESLGLALRHAHLRAARLFAEELRPLDLENHHAGILLHIGVLGLQTQRQLVDSMGVDKSAMVRTLDILEARGLVRREAHPTDRRAHAVVLTDAGRACVERVAAAAARADERMTACFTAEERGLFHSMVARFTCAPDDEQGEAP</sequence>
<keyword evidence="1" id="KW-0805">Transcription regulation</keyword>
<keyword evidence="2 5" id="KW-0238">DNA-binding</keyword>